<dbReference type="HOGENOM" id="CLU_006586_18_0_11"/>
<protein>
    <recommendedName>
        <fullName evidence="3">Carboxylic ester hydrolase</fullName>
        <ecNumber evidence="3">3.1.1.-</ecNumber>
    </recommendedName>
</protein>
<comment type="similarity">
    <text evidence="1 3">Belongs to the type-B carboxylesterase/lipase family.</text>
</comment>
<organism evidence="6 9">
    <name type="scientific">Corynebacterium otitidis ATCC 51513</name>
    <dbReference type="NCBI Taxonomy" id="883169"/>
    <lineage>
        <taxon>Bacteria</taxon>
        <taxon>Bacillati</taxon>
        <taxon>Actinomycetota</taxon>
        <taxon>Actinomycetes</taxon>
        <taxon>Mycobacteriales</taxon>
        <taxon>Corynebacteriaceae</taxon>
        <taxon>Corynebacterium</taxon>
    </lineage>
</organism>
<feature type="region of interest" description="Disordered" evidence="4">
    <location>
        <begin position="1"/>
        <end position="32"/>
    </location>
</feature>
<sequence length="463" mass="50515">MTSGSEHHEPSAHREPVAPPKGRPAPGSVTVDAPSIAVTGEVTDASAVFHSIPFATIPGPFRPSETIPRHTGPAEAKPAHDGTAGDKDATALTLWVPRGTRPGDDLPVVAYIHGGSYEEGSHEDERVDGAAYNERGVILASIGYRLKLEGFAQFHDDPEWHFRGTDDARNGLYWLARNIEAFGGDPTNITLMGQSAGGGAVLWLTRRDHLVPGVRRVIPISPAFPRVTAKKRKGKLRAAMGVPVTREHFTRRWEKNRGSFERGYRRYRLTHPLDVPVGPAPFDPGDLAELPRLVTVTHDEFHTLPAMRWLDSHRLGGPLFRPGAKAFALNPPARSYLDMLPDRDREARWVQLASDALVRRWAAQTLEEAPGRSWLLEWLGDGDTPAEHSGDLPHVFGKHPASGPILDIIAGFARGEEPGWERSAPGTGRKALGMSIVDGSTRELSDPLRSARLGFCPRPGTGR</sequence>
<accession>I7L7V0</accession>
<dbReference type="InterPro" id="IPR050309">
    <property type="entry name" value="Type-B_Carboxylest/Lipase"/>
</dbReference>
<proteinExistence type="inferred from homology"/>
<dbReference type="EMBL" id="AHAE01000024">
    <property type="protein sequence ID" value="EJZ82639.1"/>
    <property type="molecule type" value="Genomic_DNA"/>
</dbReference>
<evidence type="ECO:0000313" key="9">
    <source>
        <dbReference type="Proteomes" id="UP000011016"/>
    </source>
</evidence>
<dbReference type="OrthoDB" id="3199405at2"/>
<evidence type="ECO:0000313" key="7">
    <source>
        <dbReference type="EMBL" id="EJZ82639.1"/>
    </source>
</evidence>
<evidence type="ECO:0000259" key="5">
    <source>
        <dbReference type="Pfam" id="PF00135"/>
    </source>
</evidence>
<comment type="caution">
    <text evidence="6">The sequence shown here is derived from an EMBL/GenBank/DDBJ whole genome shotgun (WGS) entry which is preliminary data.</text>
</comment>
<evidence type="ECO:0000256" key="2">
    <source>
        <dbReference type="ARBA" id="ARBA00022801"/>
    </source>
</evidence>
<feature type="compositionally biased region" description="Basic and acidic residues" evidence="4">
    <location>
        <begin position="1"/>
        <end position="16"/>
    </location>
</feature>
<dbReference type="Pfam" id="PF00135">
    <property type="entry name" value="COesterase"/>
    <property type="match status" value="1"/>
</dbReference>
<dbReference type="InterPro" id="IPR002018">
    <property type="entry name" value="CarbesteraseB"/>
</dbReference>
<dbReference type="InterPro" id="IPR029058">
    <property type="entry name" value="AB_hydrolase_fold"/>
</dbReference>
<dbReference type="Proteomes" id="UP000011016">
    <property type="component" value="Unassembled WGS sequence"/>
</dbReference>
<dbReference type="Proteomes" id="UP000006078">
    <property type="component" value="Unassembled WGS sequence"/>
</dbReference>
<evidence type="ECO:0000313" key="8">
    <source>
        <dbReference type="Proteomes" id="UP000006078"/>
    </source>
</evidence>
<dbReference type="RefSeq" id="WP_004600347.1">
    <property type="nucleotide sequence ID" value="NZ_HF541865.1"/>
</dbReference>
<dbReference type="EMBL" id="CAJZ01000014">
    <property type="protein sequence ID" value="CCI82862.1"/>
    <property type="molecule type" value="Genomic_DNA"/>
</dbReference>
<evidence type="ECO:0000256" key="1">
    <source>
        <dbReference type="ARBA" id="ARBA00005964"/>
    </source>
</evidence>
<keyword evidence="8" id="KW-1185">Reference proteome</keyword>
<feature type="compositionally biased region" description="Basic and acidic residues" evidence="4">
    <location>
        <begin position="77"/>
        <end position="86"/>
    </location>
</feature>
<dbReference type="STRING" id="29321.AAV33_09490"/>
<evidence type="ECO:0000313" key="6">
    <source>
        <dbReference type="EMBL" id="CCI82862.1"/>
    </source>
</evidence>
<feature type="domain" description="Carboxylesterase type B" evidence="5">
    <location>
        <begin position="83"/>
        <end position="224"/>
    </location>
</feature>
<gene>
    <name evidence="6" type="primary">CEL</name>
    <name evidence="6" type="ORF">BN46_0109</name>
    <name evidence="7" type="ORF">HMPREF9719_00457</name>
</gene>
<reference evidence="6 9" key="1">
    <citation type="journal article" date="2012" name="J. Bacteriol.">
        <title>Draft Genome Sequence of Turicella otitidis ATCC 51513, Isolated from Middle Ear Fluid from a Child with Otitis Media.</title>
        <authorList>
            <person name="Brinkrolf K."/>
            <person name="Schneider J."/>
            <person name="Knecht M."/>
            <person name="Ruckert C."/>
            <person name="Tauch A."/>
        </authorList>
    </citation>
    <scope>NUCLEOTIDE SEQUENCE [LARGE SCALE GENOMIC DNA]</scope>
    <source>
        <strain evidence="6 9">ATCC 51513</strain>
    </source>
</reference>
<name>I7L7V0_9CORY</name>
<dbReference type="AlphaFoldDB" id="I7L7V0"/>
<dbReference type="SUPFAM" id="SSF53474">
    <property type="entry name" value="alpha/beta-Hydrolases"/>
    <property type="match status" value="1"/>
</dbReference>
<dbReference type="EC" id="3.1.1.-" evidence="3"/>
<evidence type="ECO:0000256" key="3">
    <source>
        <dbReference type="RuleBase" id="RU361235"/>
    </source>
</evidence>
<dbReference type="PATRIC" id="fig|883169.3.peg.431"/>
<dbReference type="InterPro" id="IPR019826">
    <property type="entry name" value="Carboxylesterase_B_AS"/>
</dbReference>
<dbReference type="PROSITE" id="PS00122">
    <property type="entry name" value="CARBOXYLESTERASE_B_1"/>
    <property type="match status" value="1"/>
</dbReference>
<keyword evidence="2 3" id="KW-0378">Hydrolase</keyword>
<dbReference type="Gene3D" id="3.40.50.1820">
    <property type="entry name" value="alpha/beta hydrolase"/>
    <property type="match status" value="1"/>
</dbReference>
<dbReference type="eggNOG" id="COG2272">
    <property type="taxonomic scope" value="Bacteria"/>
</dbReference>
<dbReference type="ESTHER" id="9actn-i7l7v0">
    <property type="family name" value="Carb_B_Bacteria"/>
</dbReference>
<reference evidence="7 8" key="2">
    <citation type="submission" date="2012-08" db="EMBL/GenBank/DDBJ databases">
        <title>The Genome Sequence of Turicella otitidis ATCC 51513.</title>
        <authorList>
            <consortium name="The Broad Institute Genome Sequencing Platform"/>
            <person name="Earl A."/>
            <person name="Ward D."/>
            <person name="Feldgarden M."/>
            <person name="Gevers D."/>
            <person name="Huys G."/>
            <person name="Walker B."/>
            <person name="Young S.K."/>
            <person name="Zeng Q."/>
            <person name="Gargeya S."/>
            <person name="Fitzgerald M."/>
            <person name="Haas B."/>
            <person name="Abouelleil A."/>
            <person name="Alvarado L."/>
            <person name="Arachchi H.M."/>
            <person name="Berlin A.M."/>
            <person name="Chapman S.B."/>
            <person name="Goldberg J."/>
            <person name="Griggs A."/>
            <person name="Gujja S."/>
            <person name="Hansen M."/>
            <person name="Howarth C."/>
            <person name="Imamovic A."/>
            <person name="Larimer J."/>
            <person name="McCowen C."/>
            <person name="Montmayeur A."/>
            <person name="Murphy C."/>
            <person name="Neiman D."/>
            <person name="Pearson M."/>
            <person name="Priest M."/>
            <person name="Roberts A."/>
            <person name="Saif S."/>
            <person name="Shea T."/>
            <person name="Sisk P."/>
            <person name="Sykes S."/>
            <person name="Wortman J."/>
            <person name="Nusbaum C."/>
            <person name="Birren B."/>
        </authorList>
    </citation>
    <scope>NUCLEOTIDE SEQUENCE [LARGE SCALE GENOMIC DNA]</scope>
    <source>
        <strain evidence="7 8">ATCC 51513</strain>
    </source>
</reference>
<evidence type="ECO:0000256" key="4">
    <source>
        <dbReference type="SAM" id="MobiDB-lite"/>
    </source>
</evidence>
<feature type="region of interest" description="Disordered" evidence="4">
    <location>
        <begin position="59"/>
        <end position="86"/>
    </location>
</feature>
<dbReference type="PANTHER" id="PTHR11559">
    <property type="entry name" value="CARBOXYLESTERASE"/>
    <property type="match status" value="1"/>
</dbReference>
<dbReference type="GO" id="GO:0016787">
    <property type="term" value="F:hydrolase activity"/>
    <property type="evidence" value="ECO:0007669"/>
    <property type="project" value="UniProtKB-KW"/>
</dbReference>